<dbReference type="AlphaFoldDB" id="A0A7J9PNT5"/>
<proteinExistence type="predicted"/>
<evidence type="ECO:0000313" key="2">
    <source>
        <dbReference type="Proteomes" id="UP000567099"/>
    </source>
</evidence>
<sequence>MEGYTPTDQEISNINTENIIDGLQKQGFNIGGQFSEPTKNEYIRTLVNSLSEPAKKRMMGFIVMNANFTVADVIALKTRFKNYSYLSLTSRKKFYQLKESDSDDYVADEIIMNAVLSMGKGQMQRGLLYNNSLVGRYENENENVPYHKRKLQIGSGKKLR</sequence>
<comment type="caution">
    <text evidence="1">The sequence shown here is derived from an EMBL/GenBank/DDBJ whole genome shotgun (WGS) entry which is preliminary data.</text>
</comment>
<dbReference type="EMBL" id="JACDUO010000002">
    <property type="protein sequence ID" value="MBA2864434.1"/>
    <property type="molecule type" value="Genomic_DNA"/>
</dbReference>
<accession>A0A7J9PNT5</accession>
<gene>
    <name evidence="1" type="ORF">HNP94_001456</name>
</gene>
<evidence type="ECO:0000313" key="1">
    <source>
        <dbReference type="EMBL" id="MBA2864434.1"/>
    </source>
</evidence>
<dbReference type="RefSeq" id="WP_181505192.1">
    <property type="nucleotide sequence ID" value="NZ_JACDUO010000002.1"/>
</dbReference>
<dbReference type="Proteomes" id="UP000567099">
    <property type="component" value="Unassembled WGS sequence"/>
</dbReference>
<organism evidence="1 2">
    <name type="scientific">Methanococcus maripaludis</name>
    <name type="common">Methanococcus deltae</name>
    <dbReference type="NCBI Taxonomy" id="39152"/>
    <lineage>
        <taxon>Archaea</taxon>
        <taxon>Methanobacteriati</taxon>
        <taxon>Methanobacteriota</taxon>
        <taxon>Methanomada group</taxon>
        <taxon>Methanococci</taxon>
        <taxon>Methanococcales</taxon>
        <taxon>Methanococcaceae</taxon>
        <taxon>Methanococcus</taxon>
    </lineage>
</organism>
<reference evidence="1 2" key="1">
    <citation type="submission" date="2020-07" db="EMBL/GenBank/DDBJ databases">
        <title>Genomic Encyclopedia of Type Strains, Phase IV (KMG-V): Genome sequencing to study the core and pangenomes of soil and plant-associated prokaryotes.</title>
        <authorList>
            <person name="Whitman W."/>
        </authorList>
    </citation>
    <scope>NUCLEOTIDE SEQUENCE [LARGE SCALE GENOMIC DNA]</scope>
    <source>
        <strain evidence="1 2">C13</strain>
    </source>
</reference>
<name>A0A7J9PNT5_METMI</name>
<protein>
    <submittedName>
        <fullName evidence="1">Uncharacterized protein</fullName>
    </submittedName>
</protein>